<keyword evidence="3" id="KW-1185">Reference proteome</keyword>
<organism evidence="2 3">
    <name type="scientific">Vreelandella glaciei</name>
    <dbReference type="NCBI Taxonomy" id="186761"/>
    <lineage>
        <taxon>Bacteria</taxon>
        <taxon>Pseudomonadati</taxon>
        <taxon>Pseudomonadota</taxon>
        <taxon>Gammaproteobacteria</taxon>
        <taxon>Oceanospirillales</taxon>
        <taxon>Halomonadaceae</taxon>
        <taxon>Vreelandella</taxon>
    </lineage>
</organism>
<name>A0A7Z0RY79_9GAMM</name>
<proteinExistence type="predicted"/>
<evidence type="ECO:0000259" key="1">
    <source>
        <dbReference type="Pfam" id="PF06527"/>
    </source>
</evidence>
<reference evidence="2 3" key="1">
    <citation type="journal article" date="2003" name="Extremophiles">
        <title>Halomonas glaciei sp. nov. isolated from fast ice of Adelie Land, Antarctica.</title>
        <authorList>
            <person name="Reddy G.S."/>
            <person name="Raghavan P.U."/>
            <person name="Sarita N.B."/>
            <person name="Prakash J.S."/>
            <person name="Nagesh N."/>
            <person name="Delille D."/>
            <person name="Shivaji S."/>
        </authorList>
    </citation>
    <scope>NUCLEOTIDE SEQUENCE [LARGE SCALE GENOMIC DNA]</scope>
    <source>
        <strain evidence="2 3">DD39</strain>
    </source>
</reference>
<dbReference type="Pfam" id="PF06527">
    <property type="entry name" value="TniQ"/>
    <property type="match status" value="1"/>
</dbReference>
<evidence type="ECO:0000313" key="2">
    <source>
        <dbReference type="EMBL" id="NYS77971.1"/>
    </source>
</evidence>
<accession>A0A7Z0RY79</accession>
<protein>
    <submittedName>
        <fullName evidence="2">TniQ family protein</fullName>
    </submittedName>
</protein>
<dbReference type="RefSeq" id="WP_083024041.1">
    <property type="nucleotide sequence ID" value="NZ_JACCDE010000012.1"/>
</dbReference>
<sequence>MKLLVRPRPFINESLESYMLRLSQENFFEYYQQLSRAIKDWLQLHDHEAAGAFPEELSRLNVYHAAQSSSRRIRALKLVESLTDNEKLPLLHLAVMHSSEKFCSRYSSVFYAGSHVPRALVRHKGIPVCPDCLTEANYIRQEWHWMPYEACINHGKQMLHECPKCEEKLNYTHSECLHTCRCGFDLRNANTEPADEWQLIASRLVVGEHSPLRHPLLDIRSVSLRLACLLWYQLYIHKTLDASDQVSTRTIEQAIEYFMHWPEVFAEELEEQAALSGDKLICDYNKTSFHDIFGHIVSISRLLLKPYPESDFVLAPLENFLARLVDQNPQTRVTNVADLLISMPEAAILLGTSYEQAYRLYEEGYLKCAVRLKSHEKLVNGIGVFYLREIIELRQSRMPIETGAYNNYLPAW</sequence>
<feature type="domain" description="TniQ" evidence="1">
    <location>
        <begin position="5"/>
        <end position="155"/>
    </location>
</feature>
<evidence type="ECO:0000313" key="3">
    <source>
        <dbReference type="Proteomes" id="UP000526892"/>
    </source>
</evidence>
<dbReference type="EMBL" id="JACCDE010000012">
    <property type="protein sequence ID" value="NYS77971.1"/>
    <property type="molecule type" value="Genomic_DNA"/>
</dbReference>
<gene>
    <name evidence="2" type="ORF">HZS80_09630</name>
</gene>
<comment type="caution">
    <text evidence="2">The sequence shown here is derived from an EMBL/GenBank/DDBJ whole genome shotgun (WGS) entry which is preliminary data.</text>
</comment>
<dbReference type="AlphaFoldDB" id="A0A7Z0RY79"/>
<dbReference type="Proteomes" id="UP000526892">
    <property type="component" value="Unassembled WGS sequence"/>
</dbReference>
<dbReference type="InterPro" id="IPR009492">
    <property type="entry name" value="TniQ"/>
</dbReference>